<sequence>MQTSDSQPEGSGPAMTQQEQQEFTARLQEADAWMKGIEEQLKANDNTAGPRDALEARLRETEKIHNSSHNGRMIVDQALMAAEKLLQSGDEELRNSTNVKLKELKNQWDETSTYIVHCHSRIEWVWLHWSEYLKAYEEFELWLTKQRRSLDLDVELQMGLKEKLWQVEQQMVIVSDIKSQAVLLERLLDEAAALHSRIEDPSVDAKAQQRLQEDYVDVRDRAQERLTLLQKISEEHHMFHSHVQKFQSWLVSKTKELTELMKLDEPPENKLRALKTLDEGVATEEKTLQHIEGVADAVRTNTSPAGAEAVQEEAEELRLGWQRLRQGLCEAEEGLRCSLDSHSQYVTRCQRLGEDIGRIREMLQELDQELVDTQESKSCTETTEEQMEGQWRKYSVVRNTLAGKESQVELLKSQLKDLFRFSEDPRHLTDGVLAVVKEHQSVKSRASRLCSESELELRSLLRDPLLNFSQWANSVSQVMEASNNVNDFSNTAMLLQKIQGLLQNSAELQERLSLLQVKGDLLDSVFGTESSDDLQGELSAAVRTRELLHNQLLERKNRLESLISRTKDFDEAYKQILASLSAFRERLLAADALQPDILAKKSQLEQMLVLQKELEDGKAQLTVLETLVSSNPSSRTQYEKLCADWSELHRRVTVKVQDCDDIVSDHECFHGDLLNMEKWIMVMRQKLDSFCSPTGGWSVEGRRPEAQKLLGEFPEKELHLQQIQAQGGKVLRRTSTDGQVHIRKDMERLKQRWEDLFTLSLNLNRLQGGSTEIHSGSAESFGRLESEPDSVTQVVDRSGFCQTDGPRRRVPGGGGGEGNEATASSSGEDDSRGSRGLNQIKWSEFEAWLSRENEVLMKITRTSKSSLSAEEIQTRRGNLQALISRLPEGQQMFQLLLQQTQSRQGEDEPLEDLRYRWTLYKSKLKEVENSLIMTKPGLKERKELELMRGAENVKGTASETRTGKKCGLLYRICRLALLLWLLFLALLLLAFLLPLMDDGNSCSLSNNFARSFNLMLRYDGPPPT</sequence>
<dbReference type="eggNOG" id="ENOG502QQSI">
    <property type="taxonomic scope" value="Eukaryota"/>
</dbReference>
<dbReference type="AlphaFoldDB" id="A0A087XTD5"/>
<feature type="domain" description="KASH" evidence="12">
    <location>
        <begin position="966"/>
        <end position="1024"/>
    </location>
</feature>
<evidence type="ECO:0000313" key="14">
    <source>
        <dbReference type="Proteomes" id="UP000028760"/>
    </source>
</evidence>
<dbReference type="OMA" id="ACCLEDQ"/>
<feature type="coiled-coil region" evidence="9">
    <location>
        <begin position="349"/>
        <end position="376"/>
    </location>
</feature>
<dbReference type="InterPro" id="IPR012315">
    <property type="entry name" value="KASH"/>
</dbReference>
<keyword evidence="9" id="KW-0175">Coiled coil</keyword>
<dbReference type="RefSeq" id="XP_016527507.1">
    <property type="nucleotide sequence ID" value="XM_016672021.1"/>
</dbReference>
<dbReference type="STRING" id="48698.ENSPFOP00000009038"/>
<keyword evidence="3" id="KW-0677">Repeat</keyword>
<feature type="transmembrane region" description="Helical" evidence="11">
    <location>
        <begin position="975"/>
        <end position="995"/>
    </location>
</feature>
<dbReference type="EMBL" id="AYCK01005183">
    <property type="status" value="NOT_ANNOTATED_CDS"/>
    <property type="molecule type" value="Genomic_DNA"/>
</dbReference>
<dbReference type="InterPro" id="IPR052403">
    <property type="entry name" value="LINC-complex_assoc"/>
</dbReference>
<name>A0A087XTD5_POEFO</name>
<reference evidence="13" key="3">
    <citation type="submission" date="2025-09" db="UniProtKB">
        <authorList>
            <consortium name="Ensembl"/>
        </authorList>
    </citation>
    <scope>IDENTIFICATION</scope>
</reference>
<keyword evidence="5 8" id="KW-0472">Membrane</keyword>
<reference evidence="13" key="2">
    <citation type="submission" date="2025-08" db="UniProtKB">
        <authorList>
            <consortium name="Ensembl"/>
        </authorList>
    </citation>
    <scope>IDENTIFICATION</scope>
</reference>
<dbReference type="PANTHER" id="PTHR47535">
    <property type="entry name" value="MUSCLE-SPECIFIC PROTEIN 300 KDA, ISOFORM G"/>
    <property type="match status" value="1"/>
</dbReference>
<keyword evidence="6" id="KW-0539">Nucleus</keyword>
<dbReference type="Pfam" id="PF25803">
    <property type="entry name" value="Spectrin_SYNE1_2"/>
    <property type="match status" value="1"/>
</dbReference>
<dbReference type="SMART" id="SM01249">
    <property type="entry name" value="KASH"/>
    <property type="match status" value="1"/>
</dbReference>
<dbReference type="OrthoDB" id="9838382at2759"/>
<feature type="topological domain" description="Cytoplasmic" evidence="8">
    <location>
        <begin position="1"/>
        <end position="974"/>
    </location>
</feature>
<dbReference type="GO" id="GO:0005640">
    <property type="term" value="C:nuclear outer membrane"/>
    <property type="evidence" value="ECO:0007669"/>
    <property type="project" value="UniProtKB-SubCell"/>
</dbReference>
<dbReference type="InterPro" id="IPR057933">
    <property type="entry name" value="SYNE3_dom"/>
</dbReference>
<dbReference type="PANTHER" id="PTHR47535:SF2">
    <property type="entry name" value="NESPRIN-3"/>
    <property type="match status" value="1"/>
</dbReference>
<evidence type="ECO:0000256" key="11">
    <source>
        <dbReference type="SAM" id="Phobius"/>
    </source>
</evidence>
<evidence type="ECO:0000256" key="1">
    <source>
        <dbReference type="ARBA" id="ARBA00008619"/>
    </source>
</evidence>
<dbReference type="GO" id="GO:0034993">
    <property type="term" value="C:meiotic nuclear membrane microtubule tethering complex"/>
    <property type="evidence" value="ECO:0007669"/>
    <property type="project" value="TreeGrafter"/>
</dbReference>
<dbReference type="SUPFAM" id="SSF46966">
    <property type="entry name" value="Spectrin repeat"/>
    <property type="match status" value="5"/>
</dbReference>
<comment type="subcellular location">
    <subcellularLocation>
        <location evidence="7">Nucleus outer membrane</location>
        <topology evidence="7">Single-pass type IV membrane protein</topology>
    </subcellularLocation>
</comment>
<dbReference type="Proteomes" id="UP000028760">
    <property type="component" value="Unassembled WGS sequence"/>
</dbReference>
<dbReference type="RefSeq" id="XP_016527506.1">
    <property type="nucleotide sequence ID" value="XM_016672020.1"/>
</dbReference>
<evidence type="ECO:0000256" key="9">
    <source>
        <dbReference type="SAM" id="Coils"/>
    </source>
</evidence>
<feature type="region of interest" description="Disordered" evidence="10">
    <location>
        <begin position="773"/>
        <end position="835"/>
    </location>
</feature>
<reference evidence="14" key="1">
    <citation type="submission" date="2013-10" db="EMBL/GenBank/DDBJ databases">
        <authorList>
            <person name="Schartl M."/>
            <person name="Warren W."/>
        </authorList>
    </citation>
    <scope>NUCLEOTIDE SEQUENCE [LARGE SCALE GENOMIC DNA]</scope>
    <source>
        <strain evidence="14">female</strain>
    </source>
</reference>
<evidence type="ECO:0000256" key="10">
    <source>
        <dbReference type="SAM" id="MobiDB-lite"/>
    </source>
</evidence>
<feature type="region of interest" description="Disordered" evidence="10">
    <location>
        <begin position="1"/>
        <end position="22"/>
    </location>
</feature>
<accession>A0A087XTD5</accession>
<keyword evidence="4 11" id="KW-1133">Transmembrane helix</keyword>
<evidence type="ECO:0000259" key="12">
    <source>
        <dbReference type="PROSITE" id="PS51049"/>
    </source>
</evidence>
<dbReference type="Gene3D" id="1.20.58.60">
    <property type="match status" value="3"/>
</dbReference>
<evidence type="ECO:0000256" key="7">
    <source>
        <dbReference type="ARBA" id="ARBA00046312"/>
    </source>
</evidence>
<keyword evidence="2 8" id="KW-0812">Transmembrane</keyword>
<evidence type="ECO:0000256" key="2">
    <source>
        <dbReference type="ARBA" id="ARBA00022692"/>
    </source>
</evidence>
<evidence type="ECO:0000256" key="6">
    <source>
        <dbReference type="ARBA" id="ARBA00023242"/>
    </source>
</evidence>
<dbReference type="GeneID" id="103138774"/>
<dbReference type="GO" id="GO:0051015">
    <property type="term" value="F:actin filament binding"/>
    <property type="evidence" value="ECO:0007669"/>
    <property type="project" value="TreeGrafter"/>
</dbReference>
<evidence type="ECO:0000256" key="5">
    <source>
        <dbReference type="ARBA" id="ARBA00023136"/>
    </source>
</evidence>
<organism evidence="13 14">
    <name type="scientific">Poecilia formosa</name>
    <name type="common">Amazon molly</name>
    <name type="synonym">Limia formosa</name>
    <dbReference type="NCBI Taxonomy" id="48698"/>
    <lineage>
        <taxon>Eukaryota</taxon>
        <taxon>Metazoa</taxon>
        <taxon>Chordata</taxon>
        <taxon>Craniata</taxon>
        <taxon>Vertebrata</taxon>
        <taxon>Euteleostomi</taxon>
        <taxon>Actinopterygii</taxon>
        <taxon>Neopterygii</taxon>
        <taxon>Teleostei</taxon>
        <taxon>Neoteleostei</taxon>
        <taxon>Acanthomorphata</taxon>
        <taxon>Ovalentaria</taxon>
        <taxon>Atherinomorphae</taxon>
        <taxon>Cyprinodontiformes</taxon>
        <taxon>Poeciliidae</taxon>
        <taxon>Poeciliinae</taxon>
        <taxon>Poecilia</taxon>
    </lineage>
</organism>
<evidence type="ECO:0000313" key="13">
    <source>
        <dbReference type="Ensembl" id="ENSPFOP00000009038.2"/>
    </source>
</evidence>
<evidence type="ECO:0000256" key="8">
    <source>
        <dbReference type="PROSITE-ProRule" id="PRU00385"/>
    </source>
</evidence>
<dbReference type="Ensembl" id="ENSPFOT00000009050.2">
    <property type="protein sequence ID" value="ENSPFOP00000009038.2"/>
    <property type="gene ID" value="ENSPFOG00000008988.2"/>
</dbReference>
<evidence type="ECO:0000256" key="3">
    <source>
        <dbReference type="ARBA" id="ARBA00022737"/>
    </source>
</evidence>
<dbReference type="GO" id="GO:0007097">
    <property type="term" value="P:nuclear migration"/>
    <property type="evidence" value="ECO:0007669"/>
    <property type="project" value="TreeGrafter"/>
</dbReference>
<dbReference type="InterPro" id="IPR002017">
    <property type="entry name" value="Spectrin_repeat"/>
</dbReference>
<dbReference type="GO" id="GO:0005737">
    <property type="term" value="C:cytoplasm"/>
    <property type="evidence" value="ECO:0007669"/>
    <property type="project" value="TreeGrafter"/>
</dbReference>
<feature type="topological domain" description="Perinuclear space" evidence="8">
    <location>
        <begin position="996"/>
        <end position="1024"/>
    </location>
</feature>
<proteinExistence type="inferred from homology"/>
<dbReference type="SMART" id="SM00150">
    <property type="entry name" value="SPEC"/>
    <property type="match status" value="3"/>
</dbReference>
<dbReference type="GO" id="GO:0045111">
    <property type="term" value="C:intermediate filament cytoskeleton"/>
    <property type="evidence" value="ECO:0007669"/>
    <property type="project" value="Ensembl"/>
</dbReference>
<dbReference type="InterPro" id="IPR057932">
    <property type="entry name" value="Spectrin_SYNE1_3"/>
</dbReference>
<dbReference type="CTD" id="161176"/>
<comment type="similarity">
    <text evidence="1">Belongs to the nesprin family.</text>
</comment>
<dbReference type="InterPro" id="IPR018159">
    <property type="entry name" value="Spectrin/alpha-actinin"/>
</dbReference>
<evidence type="ECO:0000256" key="4">
    <source>
        <dbReference type="ARBA" id="ARBA00022989"/>
    </source>
</evidence>
<dbReference type="GeneTree" id="ENSGT00440000039367"/>
<dbReference type="Pfam" id="PF25804">
    <property type="entry name" value="SYNE3"/>
    <property type="match status" value="1"/>
</dbReference>
<dbReference type="PROSITE" id="PS51049">
    <property type="entry name" value="KASH"/>
    <property type="match status" value="1"/>
</dbReference>
<dbReference type="Pfam" id="PF10541">
    <property type="entry name" value="KASH"/>
    <property type="match status" value="1"/>
</dbReference>
<dbReference type="Pfam" id="PF00435">
    <property type="entry name" value="Spectrin"/>
    <property type="match status" value="1"/>
</dbReference>
<keyword evidence="14" id="KW-1185">Reference proteome</keyword>
<protein>
    <submittedName>
        <fullName evidence="13">Spectrin repeat containing, nuclear envelope family member 3</fullName>
    </submittedName>
</protein>